<keyword evidence="4" id="KW-1185">Reference proteome</keyword>
<name>A0A8J6DAW1_9ROSI</name>
<dbReference type="AlphaFoldDB" id="A0A8J6DAW1"/>
<proteinExistence type="inferred from homology"/>
<protein>
    <recommendedName>
        <fullName evidence="2">Legumain prodomain domain-containing protein</fullName>
    </recommendedName>
</protein>
<comment type="similarity">
    <text evidence="1">Belongs to the peptidase C13 family.</text>
</comment>
<dbReference type="InterPro" id="IPR001096">
    <property type="entry name" value="Peptidase_C13"/>
</dbReference>
<gene>
    <name evidence="3" type="ORF">CXB51_004154</name>
</gene>
<dbReference type="OrthoDB" id="991164at2759"/>
<feature type="domain" description="Legumain prodomain" evidence="2">
    <location>
        <begin position="232"/>
        <end position="275"/>
    </location>
</feature>
<dbReference type="GO" id="GO:0051603">
    <property type="term" value="P:proteolysis involved in protein catabolic process"/>
    <property type="evidence" value="ECO:0007669"/>
    <property type="project" value="TreeGrafter"/>
</dbReference>
<organism evidence="3 4">
    <name type="scientific">Gossypium anomalum</name>
    <dbReference type="NCBI Taxonomy" id="47600"/>
    <lineage>
        <taxon>Eukaryota</taxon>
        <taxon>Viridiplantae</taxon>
        <taxon>Streptophyta</taxon>
        <taxon>Embryophyta</taxon>
        <taxon>Tracheophyta</taxon>
        <taxon>Spermatophyta</taxon>
        <taxon>Magnoliopsida</taxon>
        <taxon>eudicotyledons</taxon>
        <taxon>Gunneridae</taxon>
        <taxon>Pentapetalae</taxon>
        <taxon>rosids</taxon>
        <taxon>malvids</taxon>
        <taxon>Malvales</taxon>
        <taxon>Malvaceae</taxon>
        <taxon>Malvoideae</taxon>
        <taxon>Gossypium</taxon>
    </lineage>
</organism>
<dbReference type="InterPro" id="IPR046427">
    <property type="entry name" value="Legumain_prodom_sf"/>
</dbReference>
<dbReference type="Gene3D" id="3.40.50.1460">
    <property type="match status" value="1"/>
</dbReference>
<accession>A0A8J6DAW1</accession>
<comment type="caution">
    <text evidence="3">The sequence shown here is derived from an EMBL/GenBank/DDBJ whole genome shotgun (WGS) entry which is preliminary data.</text>
</comment>
<sequence>MHASIYKQYKVLIFLKLNMIKAWPNHDSSCGRRSSSIVGDWIHFLRWRYHRRRLSWENIPFNNFFSVILRNKAALTGGSGKVINSGPNDRIFIYYSDHGGSGTLGMPDKSHLYAEQLIQGSMLEGLLHRGLNIYATTAANKEESSWATYCPGGHPSPPPDILKPVWETYTVFLGWKTGLCPKNDTAGQPLVDGWNCLREMVMFSILSLIFRRFICFFAALLLKKMLCCVGPTQVTFFEIHYGKLAQYGMKHMLSFANICNAGIRTEQMVEASAEAYAGIHSDH</sequence>
<dbReference type="GO" id="GO:0006624">
    <property type="term" value="P:vacuolar protein processing"/>
    <property type="evidence" value="ECO:0007669"/>
    <property type="project" value="TreeGrafter"/>
</dbReference>
<reference evidence="3 4" key="1">
    <citation type="journal article" date="2021" name="bioRxiv">
        <title>The Gossypium anomalum genome as a resource for cotton improvement and evolutionary analysis of hybrid incompatibility.</title>
        <authorList>
            <person name="Grover C.E."/>
            <person name="Yuan D."/>
            <person name="Arick M.A."/>
            <person name="Miller E.R."/>
            <person name="Hu G."/>
            <person name="Peterson D.G."/>
            <person name="Wendel J.F."/>
            <person name="Udall J.A."/>
        </authorList>
    </citation>
    <scope>NUCLEOTIDE SEQUENCE [LARGE SCALE GENOMIC DNA]</scope>
    <source>
        <strain evidence="3">JFW-Udall</strain>
        <tissue evidence="3">Leaf</tissue>
    </source>
</reference>
<evidence type="ECO:0000259" key="2">
    <source>
        <dbReference type="Pfam" id="PF20985"/>
    </source>
</evidence>
<dbReference type="PRINTS" id="PR00776">
    <property type="entry name" value="HEMOGLOBNASE"/>
</dbReference>
<dbReference type="GO" id="GO:0005773">
    <property type="term" value="C:vacuole"/>
    <property type="evidence" value="ECO:0007669"/>
    <property type="project" value="GOC"/>
</dbReference>
<evidence type="ECO:0000256" key="1">
    <source>
        <dbReference type="ARBA" id="ARBA00009941"/>
    </source>
</evidence>
<dbReference type="Gene3D" id="1.10.132.130">
    <property type="match status" value="1"/>
</dbReference>
<dbReference type="GO" id="GO:0004197">
    <property type="term" value="F:cysteine-type endopeptidase activity"/>
    <property type="evidence" value="ECO:0007669"/>
    <property type="project" value="TreeGrafter"/>
</dbReference>
<dbReference type="EMBL" id="JAHUZN010000002">
    <property type="protein sequence ID" value="KAG8500360.1"/>
    <property type="molecule type" value="Genomic_DNA"/>
</dbReference>
<dbReference type="InterPro" id="IPR048501">
    <property type="entry name" value="Legum_prodom"/>
</dbReference>
<dbReference type="Pfam" id="PF01650">
    <property type="entry name" value="Peptidase_C13"/>
    <property type="match status" value="2"/>
</dbReference>
<dbReference type="PANTHER" id="PTHR12000:SF50">
    <property type="entry name" value="VACUOLAR-PROCESSING ENZYME GAMMA-ISOZYME"/>
    <property type="match status" value="1"/>
</dbReference>
<dbReference type="PANTHER" id="PTHR12000">
    <property type="entry name" value="HEMOGLOBINASE FAMILY MEMBER"/>
    <property type="match status" value="1"/>
</dbReference>
<evidence type="ECO:0000313" key="3">
    <source>
        <dbReference type="EMBL" id="KAG8500360.1"/>
    </source>
</evidence>
<dbReference type="Proteomes" id="UP000701853">
    <property type="component" value="Chromosome 2"/>
</dbReference>
<evidence type="ECO:0000313" key="4">
    <source>
        <dbReference type="Proteomes" id="UP000701853"/>
    </source>
</evidence>
<dbReference type="Pfam" id="PF20985">
    <property type="entry name" value="Legum_prodom"/>
    <property type="match status" value="1"/>
</dbReference>